<feature type="region of interest" description="Disordered" evidence="1">
    <location>
        <begin position="1"/>
        <end position="20"/>
    </location>
</feature>
<feature type="region of interest" description="Disordered" evidence="1">
    <location>
        <begin position="37"/>
        <end position="130"/>
    </location>
</feature>
<evidence type="ECO:0000313" key="2">
    <source>
        <dbReference type="EMBL" id="QDS77713.1"/>
    </source>
</evidence>
<dbReference type="OrthoDB" id="3940329at2759"/>
<dbReference type="AlphaFoldDB" id="A0A517LQ64"/>
<dbReference type="STRING" id="50376.A0A517LQ64"/>
<organism evidence="2 3">
    <name type="scientific">Venturia effusa</name>
    <dbReference type="NCBI Taxonomy" id="50376"/>
    <lineage>
        <taxon>Eukaryota</taxon>
        <taxon>Fungi</taxon>
        <taxon>Dikarya</taxon>
        <taxon>Ascomycota</taxon>
        <taxon>Pezizomycotina</taxon>
        <taxon>Dothideomycetes</taxon>
        <taxon>Pleosporomycetidae</taxon>
        <taxon>Venturiales</taxon>
        <taxon>Venturiaceae</taxon>
        <taxon>Venturia</taxon>
    </lineage>
</organism>
<keyword evidence="3" id="KW-1185">Reference proteome</keyword>
<accession>A0A517LQ64</accession>
<feature type="compositionally biased region" description="Basic and acidic residues" evidence="1">
    <location>
        <begin position="53"/>
        <end position="75"/>
    </location>
</feature>
<sequence length="182" mass="20586">MSERMELPATPVARTKSDEPIELPAVTSIASTSTIAEIAEAPRDNDCQAMSNRKKDWISDEQHNGRPLRDIKQDPRAGSGIELVSPLEEDEGMQLHQASPENEISNPKFPSPRPQNDGLQALPGQNQENRAVYLNREEEEEIEGVEQRAEDDWHFTLRRIDLLSLRPNWSNPPISPQPTYLK</sequence>
<proteinExistence type="predicted"/>
<evidence type="ECO:0000313" key="3">
    <source>
        <dbReference type="Proteomes" id="UP000316270"/>
    </source>
</evidence>
<protein>
    <submittedName>
        <fullName evidence="2">Uncharacterized protein</fullName>
    </submittedName>
</protein>
<evidence type="ECO:0000256" key="1">
    <source>
        <dbReference type="SAM" id="MobiDB-lite"/>
    </source>
</evidence>
<gene>
    <name evidence="2" type="ORF">FKW77_004086</name>
</gene>
<dbReference type="EMBL" id="CP042202">
    <property type="protein sequence ID" value="QDS77713.1"/>
    <property type="molecule type" value="Genomic_DNA"/>
</dbReference>
<reference evidence="2 3" key="1">
    <citation type="submission" date="2019-07" db="EMBL/GenBank/DDBJ databases">
        <title>Finished genome of Venturia effusa.</title>
        <authorList>
            <person name="Young C.A."/>
            <person name="Cox M.P."/>
            <person name="Ganley A.R.D."/>
            <person name="David W.J."/>
        </authorList>
    </citation>
    <scope>NUCLEOTIDE SEQUENCE [LARGE SCALE GENOMIC DNA]</scope>
    <source>
        <strain evidence="3">albino</strain>
    </source>
</reference>
<feature type="compositionally biased region" description="Polar residues" evidence="1">
    <location>
        <begin position="96"/>
        <end position="105"/>
    </location>
</feature>
<name>A0A517LQ64_9PEZI</name>
<dbReference type="Proteomes" id="UP000316270">
    <property type="component" value="Chromosome 18"/>
</dbReference>